<dbReference type="SUPFAM" id="SSF54495">
    <property type="entry name" value="UBC-like"/>
    <property type="match status" value="1"/>
</dbReference>
<dbReference type="InterPro" id="IPR040213">
    <property type="entry name" value="GIR2-like"/>
</dbReference>
<dbReference type="Proteomes" id="UP000196402">
    <property type="component" value="Chromosome 5"/>
</dbReference>
<dbReference type="InterPro" id="IPR018247">
    <property type="entry name" value="EF_Hand_1_Ca_BS"/>
</dbReference>
<dbReference type="InterPro" id="IPR006575">
    <property type="entry name" value="RWD_dom"/>
</dbReference>
<dbReference type="VEuPathDB" id="PlasmoDB:PVX_089210"/>
<dbReference type="Pfam" id="PF05773">
    <property type="entry name" value="RWD"/>
    <property type="match status" value="1"/>
</dbReference>
<dbReference type="EMBL" id="LT615243">
    <property type="protein sequence ID" value="SCO65840.1"/>
    <property type="molecule type" value="Genomic_DNA"/>
</dbReference>
<organism evidence="2 3">
    <name type="scientific">Plasmodium vivax</name>
    <name type="common">malaria parasite P. vivax</name>
    <dbReference type="NCBI Taxonomy" id="5855"/>
    <lineage>
        <taxon>Eukaryota</taxon>
        <taxon>Sar</taxon>
        <taxon>Alveolata</taxon>
        <taxon>Apicomplexa</taxon>
        <taxon>Aconoidasida</taxon>
        <taxon>Haemosporida</taxon>
        <taxon>Plasmodiidae</taxon>
        <taxon>Plasmodium</taxon>
        <taxon>Plasmodium (Plasmodium)</taxon>
    </lineage>
</organism>
<proteinExistence type="predicted"/>
<accession>A0A1G4GTD2</accession>
<feature type="domain" description="RWD" evidence="1">
    <location>
        <begin position="9"/>
        <end position="109"/>
    </location>
</feature>
<evidence type="ECO:0000313" key="3">
    <source>
        <dbReference type="Proteomes" id="UP000196402"/>
    </source>
</evidence>
<dbReference type="VEuPathDB" id="PlasmoDB:PVW1_050016200"/>
<dbReference type="InterPro" id="IPR016135">
    <property type="entry name" value="UBQ-conjugating_enzyme/RWD"/>
</dbReference>
<name>A0A1G4GTD2_PLAVI</name>
<reference evidence="2 3" key="1">
    <citation type="submission" date="2016-07" db="EMBL/GenBank/DDBJ databases">
        <authorList>
            <consortium name="Pathogen Informatics"/>
        </authorList>
    </citation>
    <scope>NUCLEOTIDE SEQUENCE [LARGE SCALE GENOMIC DNA]</scope>
</reference>
<gene>
    <name evidence="2" type="ORF">PVT01_050014300</name>
</gene>
<protein>
    <submittedName>
        <fullName evidence="2">RWD domain-containing protein, putative</fullName>
    </submittedName>
</protein>
<dbReference type="AlphaFoldDB" id="A0A1G4GTD2"/>
<sequence>MDYKSEQLAEKESLSLLYECTNEFICVDEKNFKILIENKAKKISFYLLFEYTERYPDEAPLWKIVEGKNLPSRLRENVEQQIRETVENNLGYSMIYNIVENIRSYLSEDLEEKSMYDEMLERKPKGGEEMNDEDSDDKMGADDYENVLELKELCEERYRVTEDEFDAWRKEFYKGIFAEIKNTNLSDNPTGRELFERGKINLADAEFEEGKRRGSWQGPLPITQLFVRLLPITPRSILSLTMSLLIFLLGEAKWCNEELFCDLDLDV</sequence>
<dbReference type="SMART" id="SM00591">
    <property type="entry name" value="RWD"/>
    <property type="match status" value="1"/>
</dbReference>
<evidence type="ECO:0000259" key="1">
    <source>
        <dbReference type="PROSITE" id="PS50908"/>
    </source>
</evidence>
<dbReference type="PROSITE" id="PS00018">
    <property type="entry name" value="EF_HAND_1"/>
    <property type="match status" value="1"/>
</dbReference>
<dbReference type="PROSITE" id="PS50908">
    <property type="entry name" value="RWD"/>
    <property type="match status" value="1"/>
</dbReference>
<evidence type="ECO:0000313" key="2">
    <source>
        <dbReference type="EMBL" id="SCO65840.1"/>
    </source>
</evidence>
<dbReference type="PANTHER" id="PTHR12292">
    <property type="entry name" value="RWD DOMAIN-CONTAINING PROTEIN"/>
    <property type="match status" value="1"/>
</dbReference>
<dbReference type="VEuPathDB" id="PlasmoDB:PVP01_0511200"/>
<dbReference type="Gene3D" id="3.10.110.10">
    <property type="entry name" value="Ubiquitin Conjugating Enzyme"/>
    <property type="match status" value="1"/>
</dbReference>
<dbReference type="VEuPathDB" id="PlasmoDB:PVPAM_050018700"/>